<dbReference type="Pfam" id="PF13609">
    <property type="entry name" value="Porin_4"/>
    <property type="match status" value="1"/>
</dbReference>
<organism evidence="3 4">
    <name type="scientific">Tabrizicola soli</name>
    <dbReference type="NCBI Taxonomy" id="2185115"/>
    <lineage>
        <taxon>Bacteria</taxon>
        <taxon>Pseudomonadati</taxon>
        <taxon>Pseudomonadota</taxon>
        <taxon>Alphaproteobacteria</taxon>
        <taxon>Rhodobacterales</taxon>
        <taxon>Paracoccaceae</taxon>
        <taxon>Tabrizicola</taxon>
    </lineage>
</organism>
<evidence type="ECO:0000313" key="3">
    <source>
        <dbReference type="EMBL" id="MFC3085275.1"/>
    </source>
</evidence>
<name>A0ABV7DSA1_9RHOB</name>
<dbReference type="RefSeq" id="WP_197646990.1">
    <property type="nucleotide sequence ID" value="NZ_JAEACP010000021.1"/>
</dbReference>
<dbReference type="SUPFAM" id="SSF56935">
    <property type="entry name" value="Porins"/>
    <property type="match status" value="1"/>
</dbReference>
<feature type="chain" id="PRO_5047341783" evidence="1">
    <location>
        <begin position="21"/>
        <end position="317"/>
    </location>
</feature>
<reference evidence="4" key="1">
    <citation type="journal article" date="2019" name="Int. J. Syst. Evol. Microbiol.">
        <title>The Global Catalogue of Microorganisms (GCM) 10K type strain sequencing project: providing services to taxonomists for standard genome sequencing and annotation.</title>
        <authorList>
            <consortium name="The Broad Institute Genomics Platform"/>
            <consortium name="The Broad Institute Genome Sequencing Center for Infectious Disease"/>
            <person name="Wu L."/>
            <person name="Ma J."/>
        </authorList>
    </citation>
    <scope>NUCLEOTIDE SEQUENCE [LARGE SCALE GENOMIC DNA]</scope>
    <source>
        <strain evidence="4">KCTC 62102</strain>
    </source>
</reference>
<evidence type="ECO:0000259" key="2">
    <source>
        <dbReference type="Pfam" id="PF13609"/>
    </source>
</evidence>
<gene>
    <name evidence="3" type="ORF">ACFOD6_04345</name>
</gene>
<evidence type="ECO:0000313" key="4">
    <source>
        <dbReference type="Proteomes" id="UP001595445"/>
    </source>
</evidence>
<evidence type="ECO:0000256" key="1">
    <source>
        <dbReference type="SAM" id="SignalP"/>
    </source>
</evidence>
<proteinExistence type="predicted"/>
<feature type="signal peptide" evidence="1">
    <location>
        <begin position="1"/>
        <end position="20"/>
    </location>
</feature>
<accession>A0ABV7DSA1</accession>
<keyword evidence="4" id="KW-1185">Reference proteome</keyword>
<keyword evidence="1" id="KW-0732">Signal</keyword>
<dbReference type="Proteomes" id="UP001595445">
    <property type="component" value="Unassembled WGS sequence"/>
</dbReference>
<dbReference type="InterPro" id="IPR033900">
    <property type="entry name" value="Gram_neg_porin_domain"/>
</dbReference>
<comment type="caution">
    <text evidence="3">The sequence shown here is derived from an EMBL/GenBank/DDBJ whole genome shotgun (WGS) entry which is preliminary data.</text>
</comment>
<dbReference type="Gene3D" id="2.40.160.10">
    <property type="entry name" value="Porin"/>
    <property type="match status" value="1"/>
</dbReference>
<protein>
    <submittedName>
        <fullName evidence="3">Porin</fullName>
    </submittedName>
</protein>
<sequence length="317" mass="32566">MKKVLLASSVLALSAGFASAEITFSGTAVMGVGDNGDSLDNSARSVMETYLTATASGETDTGLSFGLESTFATYTTDDEEFTDDGTSVFISGAWGKLSMGDVTEADEMPGSFSDIGGLSGLGVDDVAETYTGDEAAGEFDRESHDVNYTYSGGALTAAISAQIGAQGDLDGEGDGYALGLKYSFGDAYVGIGYNDDGVDAYTDVAGSATTLYAGGTFGAFGVKAMYTDFSADTGSILPDGEAFGLHVSYTVEALTLMAQYAQSDAENPVSFENYEAFGVGAAYDLGGGASVVGGVAQITDWDRDDETVWEAGFSFSF</sequence>
<feature type="domain" description="Porin" evidence="2">
    <location>
        <begin position="7"/>
        <end position="299"/>
    </location>
</feature>
<dbReference type="InterPro" id="IPR023614">
    <property type="entry name" value="Porin_dom_sf"/>
</dbReference>
<dbReference type="EMBL" id="JBHRSM010000009">
    <property type="protein sequence ID" value="MFC3085275.1"/>
    <property type="molecule type" value="Genomic_DNA"/>
</dbReference>